<dbReference type="InterPro" id="IPR013083">
    <property type="entry name" value="Znf_RING/FYVE/PHD"/>
</dbReference>
<organism evidence="6 7">
    <name type="scientific">Digitaria exilis</name>
    <dbReference type="NCBI Taxonomy" id="1010633"/>
    <lineage>
        <taxon>Eukaryota</taxon>
        <taxon>Viridiplantae</taxon>
        <taxon>Streptophyta</taxon>
        <taxon>Embryophyta</taxon>
        <taxon>Tracheophyta</taxon>
        <taxon>Spermatophyta</taxon>
        <taxon>Magnoliopsida</taxon>
        <taxon>Liliopsida</taxon>
        <taxon>Poales</taxon>
        <taxon>Poaceae</taxon>
        <taxon>PACMAD clade</taxon>
        <taxon>Panicoideae</taxon>
        <taxon>Panicodae</taxon>
        <taxon>Paniceae</taxon>
        <taxon>Anthephorinae</taxon>
        <taxon>Digitaria</taxon>
    </lineage>
</organism>
<dbReference type="GO" id="GO:0005634">
    <property type="term" value="C:nucleus"/>
    <property type="evidence" value="ECO:0007669"/>
    <property type="project" value="TreeGrafter"/>
</dbReference>
<dbReference type="GO" id="GO:0061630">
    <property type="term" value="F:ubiquitin protein ligase activity"/>
    <property type="evidence" value="ECO:0007669"/>
    <property type="project" value="TreeGrafter"/>
</dbReference>
<sequence>MGRKEYIVLLWPPPDAAAHCRWHQSFLPGTLSDSQSPVRVTVTRRGRQWTLRGHARGHINNQELLSHPIRGPCLGCSDWPCIHGRLPINSDNACRLEEAAWSDLDRDDHPIAQMIRRRFIEAAIQRRLENGMSLDTEPIVSYLQEEAHRGGGFGGVPASAAAMAGLDKQTFRATAGGCAGGGGTGCAICLEGFDDGEEVSVMPCSHRHGFHPVCITKWLIRSNMCPVCLPPSTAHGC</sequence>
<dbReference type="PANTHER" id="PTHR45931">
    <property type="entry name" value="SI:CH211-59O9.10"/>
    <property type="match status" value="1"/>
</dbReference>
<gene>
    <name evidence="6" type="ORF">HU200_000043</name>
</gene>
<dbReference type="AlphaFoldDB" id="A0A835G1A5"/>
<evidence type="ECO:0000256" key="1">
    <source>
        <dbReference type="ARBA" id="ARBA00022723"/>
    </source>
</evidence>
<name>A0A835G1A5_9POAL</name>
<dbReference type="EMBL" id="JACEFO010000032">
    <property type="protein sequence ID" value="KAF8784002.1"/>
    <property type="molecule type" value="Genomic_DNA"/>
</dbReference>
<evidence type="ECO:0000259" key="5">
    <source>
        <dbReference type="PROSITE" id="PS50089"/>
    </source>
</evidence>
<evidence type="ECO:0000313" key="7">
    <source>
        <dbReference type="Proteomes" id="UP000636709"/>
    </source>
</evidence>
<dbReference type="OrthoDB" id="21204at2759"/>
<keyword evidence="3" id="KW-0862">Zinc</keyword>
<dbReference type="GO" id="GO:0006511">
    <property type="term" value="P:ubiquitin-dependent protein catabolic process"/>
    <property type="evidence" value="ECO:0007669"/>
    <property type="project" value="TreeGrafter"/>
</dbReference>
<comment type="caution">
    <text evidence="6">The sequence shown here is derived from an EMBL/GenBank/DDBJ whole genome shotgun (WGS) entry which is preliminary data.</text>
</comment>
<evidence type="ECO:0000256" key="2">
    <source>
        <dbReference type="ARBA" id="ARBA00022771"/>
    </source>
</evidence>
<dbReference type="SUPFAM" id="SSF57850">
    <property type="entry name" value="RING/U-box"/>
    <property type="match status" value="1"/>
</dbReference>
<feature type="domain" description="RING-type" evidence="5">
    <location>
        <begin position="186"/>
        <end position="228"/>
    </location>
</feature>
<dbReference type="Proteomes" id="UP000636709">
    <property type="component" value="Unassembled WGS sequence"/>
</dbReference>
<evidence type="ECO:0000256" key="3">
    <source>
        <dbReference type="ARBA" id="ARBA00022833"/>
    </source>
</evidence>
<dbReference type="PANTHER" id="PTHR45931:SF16">
    <property type="entry name" value="RING_U-BOX SUPERFAMILY PROTEIN"/>
    <property type="match status" value="1"/>
</dbReference>
<accession>A0A835G1A5</accession>
<dbReference type="GO" id="GO:0008270">
    <property type="term" value="F:zinc ion binding"/>
    <property type="evidence" value="ECO:0007669"/>
    <property type="project" value="UniProtKB-KW"/>
</dbReference>
<dbReference type="SMART" id="SM00184">
    <property type="entry name" value="RING"/>
    <property type="match status" value="1"/>
</dbReference>
<dbReference type="Gene3D" id="3.30.40.10">
    <property type="entry name" value="Zinc/RING finger domain, C3HC4 (zinc finger)"/>
    <property type="match status" value="1"/>
</dbReference>
<dbReference type="PROSITE" id="PS50089">
    <property type="entry name" value="ZF_RING_2"/>
    <property type="match status" value="1"/>
</dbReference>
<dbReference type="InterPro" id="IPR001841">
    <property type="entry name" value="Znf_RING"/>
</dbReference>
<protein>
    <recommendedName>
        <fullName evidence="5">RING-type domain-containing protein</fullName>
    </recommendedName>
</protein>
<proteinExistence type="predicted"/>
<dbReference type="InterPro" id="IPR051834">
    <property type="entry name" value="RING_finger_E3_ligase"/>
</dbReference>
<keyword evidence="7" id="KW-1185">Reference proteome</keyword>
<keyword evidence="2 4" id="KW-0863">Zinc-finger</keyword>
<evidence type="ECO:0000313" key="6">
    <source>
        <dbReference type="EMBL" id="KAF8784002.1"/>
    </source>
</evidence>
<evidence type="ECO:0000256" key="4">
    <source>
        <dbReference type="PROSITE-ProRule" id="PRU00175"/>
    </source>
</evidence>
<keyword evidence="1" id="KW-0479">Metal-binding</keyword>
<reference evidence="6" key="1">
    <citation type="submission" date="2020-07" db="EMBL/GenBank/DDBJ databases">
        <title>Genome sequence and genetic diversity analysis of an under-domesticated orphan crop, white fonio (Digitaria exilis).</title>
        <authorList>
            <person name="Bennetzen J.L."/>
            <person name="Chen S."/>
            <person name="Ma X."/>
            <person name="Wang X."/>
            <person name="Yssel A.E.J."/>
            <person name="Chaluvadi S.R."/>
            <person name="Johnson M."/>
            <person name="Gangashetty P."/>
            <person name="Hamidou F."/>
            <person name="Sanogo M.D."/>
            <person name="Zwaenepoel A."/>
            <person name="Wallace J."/>
            <person name="Van De Peer Y."/>
            <person name="Van Deynze A."/>
        </authorList>
    </citation>
    <scope>NUCLEOTIDE SEQUENCE</scope>
    <source>
        <tissue evidence="6">Leaves</tissue>
    </source>
</reference>
<dbReference type="Pfam" id="PF13639">
    <property type="entry name" value="zf-RING_2"/>
    <property type="match status" value="1"/>
</dbReference>